<dbReference type="AlphaFoldDB" id="A0A067BKY1"/>
<dbReference type="GeneID" id="24137531"/>
<feature type="transmembrane region" description="Helical" evidence="6">
    <location>
        <begin position="347"/>
        <end position="366"/>
    </location>
</feature>
<dbReference type="VEuPathDB" id="FungiDB:SPRG_15847"/>
<dbReference type="InterPro" id="IPR013130">
    <property type="entry name" value="Fe3_Rdtase_TM_dom"/>
</dbReference>
<dbReference type="InterPro" id="IPR039261">
    <property type="entry name" value="FNR_nucleotide-bd"/>
</dbReference>
<reference evidence="8 9" key="1">
    <citation type="journal article" date="2013" name="PLoS Genet.">
        <title>Distinctive expansion of potential virulence genes in the genome of the oomycete fish pathogen Saprolegnia parasitica.</title>
        <authorList>
            <person name="Jiang R.H."/>
            <person name="de Bruijn I."/>
            <person name="Haas B.J."/>
            <person name="Belmonte R."/>
            <person name="Lobach L."/>
            <person name="Christie J."/>
            <person name="van den Ackerveken G."/>
            <person name="Bottin A."/>
            <person name="Bulone V."/>
            <person name="Diaz-Moreno S.M."/>
            <person name="Dumas B."/>
            <person name="Fan L."/>
            <person name="Gaulin E."/>
            <person name="Govers F."/>
            <person name="Grenville-Briggs L.J."/>
            <person name="Horner N.R."/>
            <person name="Levin J.Z."/>
            <person name="Mammella M."/>
            <person name="Meijer H.J."/>
            <person name="Morris P."/>
            <person name="Nusbaum C."/>
            <person name="Oome S."/>
            <person name="Phillips A.J."/>
            <person name="van Rooyen D."/>
            <person name="Rzeszutek E."/>
            <person name="Saraiva M."/>
            <person name="Secombes C.J."/>
            <person name="Seidl M.F."/>
            <person name="Snel B."/>
            <person name="Stassen J.H."/>
            <person name="Sykes S."/>
            <person name="Tripathy S."/>
            <person name="van den Berg H."/>
            <person name="Vega-Arreguin J.C."/>
            <person name="Wawra S."/>
            <person name="Young S.K."/>
            <person name="Zeng Q."/>
            <person name="Dieguez-Uribeondo J."/>
            <person name="Russ C."/>
            <person name="Tyler B.M."/>
            <person name="van West P."/>
        </authorList>
    </citation>
    <scope>NUCLEOTIDE SEQUENCE [LARGE SCALE GENOMIC DNA]</scope>
    <source>
        <strain evidence="8 9">CBS 223.65</strain>
    </source>
</reference>
<dbReference type="EMBL" id="KK583388">
    <property type="protein sequence ID" value="KDO18848.1"/>
    <property type="molecule type" value="Genomic_DNA"/>
</dbReference>
<evidence type="ECO:0000256" key="1">
    <source>
        <dbReference type="ARBA" id="ARBA00004141"/>
    </source>
</evidence>
<sequence>MEQLKRQRLANAGVTYLMRRSEFDAIASASFMSVLASPPSLARVDEADLYTLRSALDSSSTIASNAELIQAQLARFLPADSLVDLETGDVRSYAASVLLTACTQSSLSDDAKLRFALTSSTVGDVLDRVFAKTSNGVLTFGDFCSIFHEPPTTVKDTPIAPRPPSSRLDGTLDWLAAHFTEVQFLTLYFLLNLIACTIKITTIPWDPIAGQLARLAKAMAQIVLVNAACVLLPMCRSLVTALRNVRWLWAIVPFDHTIAFHKLAAIVLLLASVVHSAAWVLIVVRAREATDLDWSVSILNKHKTRLLRYGTLLDIAAELPIWTGLAMLLCALLAVPCTHHRIRRANFNLFWLSHCLFVPFTVFLFMHGLQGWMAPPQTHFWMGGPLLVFLIERRYRVSAVFGGSTRILKAHIAADTVAIYMHKPRGFRDFQPGMYLFLKVPSLSRFEWHPFTISSCPEDKYLSVHVRRAGDWTGALHDRLADTTQPYPAIAIDGPVGTPSQDYGNYPAVVLIGAGIGVTPFASILKHLVHVWEEHRCPDCGVVQLPKRMALQKIYFFW</sequence>
<feature type="transmembrane region" description="Helical" evidence="6">
    <location>
        <begin position="222"/>
        <end position="242"/>
    </location>
</feature>
<evidence type="ECO:0000259" key="7">
    <source>
        <dbReference type="PROSITE" id="PS51384"/>
    </source>
</evidence>
<dbReference type="InterPro" id="IPR050369">
    <property type="entry name" value="RBOH/FRE"/>
</dbReference>
<gene>
    <name evidence="8" type="ORF">SPRG_15847</name>
</gene>
<feature type="transmembrane region" description="Helical" evidence="6">
    <location>
        <begin position="263"/>
        <end position="284"/>
    </location>
</feature>
<protein>
    <recommendedName>
        <fullName evidence="7">FAD-binding FR-type domain-containing protein</fullName>
    </recommendedName>
</protein>
<evidence type="ECO:0000256" key="2">
    <source>
        <dbReference type="ARBA" id="ARBA00022692"/>
    </source>
</evidence>
<feature type="transmembrane region" description="Helical" evidence="6">
    <location>
        <begin position="315"/>
        <end position="335"/>
    </location>
</feature>
<dbReference type="Pfam" id="PF01794">
    <property type="entry name" value="Ferric_reduct"/>
    <property type="match status" value="1"/>
</dbReference>
<comment type="subcellular location">
    <subcellularLocation>
        <location evidence="1">Membrane</location>
        <topology evidence="1">Multi-pass membrane protein</topology>
    </subcellularLocation>
</comment>
<dbReference type="PRINTS" id="PR00466">
    <property type="entry name" value="GP91PHOX"/>
</dbReference>
<keyword evidence="9" id="KW-1185">Reference proteome</keyword>
<keyword evidence="3 6" id="KW-1133">Transmembrane helix</keyword>
<dbReference type="InterPro" id="IPR017938">
    <property type="entry name" value="Riboflavin_synthase-like_b-brl"/>
</dbReference>
<evidence type="ECO:0000256" key="5">
    <source>
        <dbReference type="ARBA" id="ARBA00023136"/>
    </source>
</evidence>
<keyword evidence="4" id="KW-0560">Oxidoreductase</keyword>
<dbReference type="PANTHER" id="PTHR11972">
    <property type="entry name" value="NADPH OXIDASE"/>
    <property type="match status" value="1"/>
</dbReference>
<dbReference type="SUPFAM" id="SSF52343">
    <property type="entry name" value="Ferredoxin reductase-like, C-terminal NADP-linked domain"/>
    <property type="match status" value="1"/>
</dbReference>
<dbReference type="InterPro" id="IPR013112">
    <property type="entry name" value="FAD-bd_8"/>
</dbReference>
<dbReference type="KEGG" id="spar:SPRG_15847"/>
<proteinExistence type="predicted"/>
<dbReference type="RefSeq" id="XP_012210431.1">
    <property type="nucleotide sequence ID" value="XM_012355041.1"/>
</dbReference>
<evidence type="ECO:0000313" key="8">
    <source>
        <dbReference type="EMBL" id="KDO18848.1"/>
    </source>
</evidence>
<evidence type="ECO:0000313" key="9">
    <source>
        <dbReference type="Proteomes" id="UP000030745"/>
    </source>
</evidence>
<evidence type="ECO:0000256" key="6">
    <source>
        <dbReference type="SAM" id="Phobius"/>
    </source>
</evidence>
<feature type="non-terminal residue" evidence="8">
    <location>
        <position position="558"/>
    </location>
</feature>
<feature type="domain" description="FAD-binding FR-type" evidence="7">
    <location>
        <begin position="394"/>
        <end position="502"/>
    </location>
</feature>
<feature type="transmembrane region" description="Helical" evidence="6">
    <location>
        <begin position="184"/>
        <end position="202"/>
    </location>
</feature>
<dbReference type="CDD" id="cd06186">
    <property type="entry name" value="NOX_Duox_like_FAD_NADP"/>
    <property type="match status" value="1"/>
</dbReference>
<dbReference type="Gene3D" id="2.40.30.10">
    <property type="entry name" value="Translation factors"/>
    <property type="match status" value="1"/>
</dbReference>
<dbReference type="Proteomes" id="UP000030745">
    <property type="component" value="Unassembled WGS sequence"/>
</dbReference>
<keyword evidence="5 6" id="KW-0472">Membrane</keyword>
<keyword evidence="2 6" id="KW-0812">Transmembrane</keyword>
<name>A0A067BKY1_SAPPC</name>
<dbReference type="GO" id="GO:0005886">
    <property type="term" value="C:plasma membrane"/>
    <property type="evidence" value="ECO:0007669"/>
    <property type="project" value="TreeGrafter"/>
</dbReference>
<dbReference type="InterPro" id="IPR000778">
    <property type="entry name" value="Cyt_b245_heavy_chain"/>
</dbReference>
<dbReference type="Gene3D" id="3.40.50.80">
    <property type="entry name" value="Nucleotide-binding domain of ferredoxin-NADP reductase (FNR) module"/>
    <property type="match status" value="1"/>
</dbReference>
<dbReference type="SUPFAM" id="SSF63380">
    <property type="entry name" value="Riboflavin synthase domain-like"/>
    <property type="match status" value="1"/>
</dbReference>
<accession>A0A067BKY1</accession>
<dbReference type="InterPro" id="IPR013121">
    <property type="entry name" value="Fe_red_NAD-bd_6"/>
</dbReference>
<dbReference type="PANTHER" id="PTHR11972:SF153">
    <property type="entry name" value="SUPEROXIDE-GENERATING NADPH OXIDASE HEAVY CHAIN SUBUNIT A"/>
    <property type="match status" value="1"/>
</dbReference>
<dbReference type="GO" id="GO:0016491">
    <property type="term" value="F:oxidoreductase activity"/>
    <property type="evidence" value="ECO:0007669"/>
    <property type="project" value="UniProtKB-KW"/>
</dbReference>
<dbReference type="Pfam" id="PF08030">
    <property type="entry name" value="NAD_binding_6"/>
    <property type="match status" value="1"/>
</dbReference>
<dbReference type="OrthoDB" id="202327at2759"/>
<evidence type="ECO:0000256" key="4">
    <source>
        <dbReference type="ARBA" id="ARBA00023002"/>
    </source>
</evidence>
<dbReference type="Pfam" id="PF08022">
    <property type="entry name" value="FAD_binding_8"/>
    <property type="match status" value="1"/>
</dbReference>
<evidence type="ECO:0000256" key="3">
    <source>
        <dbReference type="ARBA" id="ARBA00022989"/>
    </source>
</evidence>
<organism evidence="8 9">
    <name type="scientific">Saprolegnia parasitica (strain CBS 223.65)</name>
    <dbReference type="NCBI Taxonomy" id="695850"/>
    <lineage>
        <taxon>Eukaryota</taxon>
        <taxon>Sar</taxon>
        <taxon>Stramenopiles</taxon>
        <taxon>Oomycota</taxon>
        <taxon>Saprolegniomycetes</taxon>
        <taxon>Saprolegniales</taxon>
        <taxon>Saprolegniaceae</taxon>
        <taxon>Saprolegnia</taxon>
    </lineage>
</organism>
<dbReference type="PROSITE" id="PS51384">
    <property type="entry name" value="FAD_FR"/>
    <property type="match status" value="1"/>
</dbReference>
<dbReference type="InterPro" id="IPR017927">
    <property type="entry name" value="FAD-bd_FR_type"/>
</dbReference>